<evidence type="ECO:0008006" key="3">
    <source>
        <dbReference type="Google" id="ProtNLM"/>
    </source>
</evidence>
<reference evidence="1" key="1">
    <citation type="journal article" date="2020" name="Int. J. Syst. Evol. Microbiol.">
        <title>Aquipluma nitroreducens gen. nov. sp. nov., a novel facultatively anaerobic bacterium isolated from a freshwater lake.</title>
        <authorList>
            <person name="Watanabe M."/>
            <person name="Kojima H."/>
            <person name="Fukui M."/>
        </authorList>
    </citation>
    <scope>NUCLEOTIDE SEQUENCE</scope>
    <source>
        <strain evidence="1">MeG22</strain>
    </source>
</reference>
<proteinExistence type="predicted"/>
<organism evidence="1 2">
    <name type="scientific">Aquipluma nitroreducens</name>
    <dbReference type="NCBI Taxonomy" id="2010828"/>
    <lineage>
        <taxon>Bacteria</taxon>
        <taxon>Pseudomonadati</taxon>
        <taxon>Bacteroidota</taxon>
        <taxon>Bacteroidia</taxon>
        <taxon>Marinilabiliales</taxon>
        <taxon>Prolixibacteraceae</taxon>
        <taxon>Aquipluma</taxon>
    </lineage>
</organism>
<dbReference type="SUPFAM" id="SSF52317">
    <property type="entry name" value="Class I glutamine amidotransferase-like"/>
    <property type="match status" value="1"/>
</dbReference>
<gene>
    <name evidence="1" type="ORF">AQPE_2767</name>
</gene>
<name>A0A5K7SBC9_9BACT</name>
<protein>
    <recommendedName>
        <fullName evidence="3">NodB homology domain-containing protein</fullName>
    </recommendedName>
</protein>
<dbReference type="InterPro" id="IPR029062">
    <property type="entry name" value="Class_I_gatase-like"/>
</dbReference>
<dbReference type="Proteomes" id="UP001193389">
    <property type="component" value="Chromosome"/>
</dbReference>
<dbReference type="KEGG" id="anf:AQPE_2767"/>
<accession>A0A5K7SBC9</accession>
<sequence>MEKFKNIIKTFMKNNIIISVLIAITLSCSESRITSTTSSFPILVLTSDNGSDEYTGEILRAEGFNEFRTDKLSDAKVTLDYLSGFYIVILTEMPLTEQHVEMLDTYVKKGGNLLAFRPDKRISNIFGMTDMGASVSEGYIAIDLNSALGKGITNESIQFHGTADKYELSGAKTIADLFIDAHTKSGSPAVVTNNYGKGHAIAFTYNLPKNIIFTRQGNPEYAGIEKDGIVGLRGMDLFTDGWIDTSKNTLNQADEHMHLLSKCLDYLSVDSRPLPRFWYFPDTLKCLAVLDNDGEDNTEADFEPQFEDVDSMGAKMTIYIYALDKVSKAWVDKWVAKGHEIAAHPNDTEEAENPTWNRMDSILGDIKGQIASKYGLTIRTNVNHWFVWCGRNADGSQNFAAEAILEAKHGIEMDANYAFYDIKSNQPEHYLGSLGTNQGNYIGSGLVMKYADAEGKIVNVYQRYTAVYDQQYNESKDPEGFFNSFKGLMDRSLNNDIYSIISIKSHNNEYYFSKKPLMKMLAYANEKGIPVWTALNLLNFLKMKDEASFSNLVWSDNHLSFSLNSSLKHSNGLTFIVPAMSGGLNVKTITTDGVETPIILKSVKGSEYAFVTVTGGSNFEIDVKYGGL</sequence>
<dbReference type="AlphaFoldDB" id="A0A5K7SBC9"/>
<keyword evidence="2" id="KW-1185">Reference proteome</keyword>
<dbReference type="PROSITE" id="PS51257">
    <property type="entry name" value="PROKAR_LIPOPROTEIN"/>
    <property type="match status" value="1"/>
</dbReference>
<evidence type="ECO:0000313" key="2">
    <source>
        <dbReference type="Proteomes" id="UP001193389"/>
    </source>
</evidence>
<dbReference type="EMBL" id="AP018694">
    <property type="protein sequence ID" value="BBE18604.1"/>
    <property type="molecule type" value="Genomic_DNA"/>
</dbReference>
<evidence type="ECO:0000313" key="1">
    <source>
        <dbReference type="EMBL" id="BBE18604.1"/>
    </source>
</evidence>
<dbReference type="Gene3D" id="3.40.50.880">
    <property type="match status" value="1"/>
</dbReference>